<feature type="compositionally biased region" description="Low complexity" evidence="1">
    <location>
        <begin position="771"/>
        <end position="785"/>
    </location>
</feature>
<feature type="compositionally biased region" description="Polar residues" evidence="1">
    <location>
        <begin position="597"/>
        <end position="606"/>
    </location>
</feature>
<feature type="region of interest" description="Disordered" evidence="1">
    <location>
        <begin position="662"/>
        <end position="718"/>
    </location>
</feature>
<reference evidence="2 3" key="1">
    <citation type="submission" date="2024-02" db="EMBL/GenBank/DDBJ databases">
        <title>Chromosome-scale genome assembly of the rough periwinkle Littorina saxatilis.</title>
        <authorList>
            <person name="De Jode A."/>
            <person name="Faria R."/>
            <person name="Formenti G."/>
            <person name="Sims Y."/>
            <person name="Smith T.P."/>
            <person name="Tracey A."/>
            <person name="Wood J.M.D."/>
            <person name="Zagrodzka Z.B."/>
            <person name="Johannesson K."/>
            <person name="Butlin R.K."/>
            <person name="Leder E.H."/>
        </authorList>
    </citation>
    <scope>NUCLEOTIDE SEQUENCE [LARGE SCALE GENOMIC DNA]</scope>
    <source>
        <strain evidence="2">Snail1</strain>
        <tissue evidence="2">Muscle</tissue>
    </source>
</reference>
<feature type="compositionally biased region" description="Gly residues" evidence="1">
    <location>
        <begin position="675"/>
        <end position="688"/>
    </location>
</feature>
<gene>
    <name evidence="2" type="ORF">V1264_023369</name>
</gene>
<feature type="region of interest" description="Disordered" evidence="1">
    <location>
        <begin position="733"/>
        <end position="810"/>
    </location>
</feature>
<feature type="region of interest" description="Disordered" evidence="1">
    <location>
        <begin position="81"/>
        <end position="157"/>
    </location>
</feature>
<feature type="region of interest" description="Disordered" evidence="1">
    <location>
        <begin position="282"/>
        <end position="323"/>
    </location>
</feature>
<organism evidence="2 3">
    <name type="scientific">Littorina saxatilis</name>
    <dbReference type="NCBI Taxonomy" id="31220"/>
    <lineage>
        <taxon>Eukaryota</taxon>
        <taxon>Metazoa</taxon>
        <taxon>Spiralia</taxon>
        <taxon>Lophotrochozoa</taxon>
        <taxon>Mollusca</taxon>
        <taxon>Gastropoda</taxon>
        <taxon>Caenogastropoda</taxon>
        <taxon>Littorinimorpha</taxon>
        <taxon>Littorinoidea</taxon>
        <taxon>Littorinidae</taxon>
        <taxon>Littorina</taxon>
    </lineage>
</organism>
<dbReference type="AlphaFoldDB" id="A0AAN9B7Y3"/>
<comment type="caution">
    <text evidence="2">The sequence shown here is derived from an EMBL/GenBank/DDBJ whole genome shotgun (WGS) entry which is preliminary data.</text>
</comment>
<evidence type="ECO:0000313" key="3">
    <source>
        <dbReference type="Proteomes" id="UP001374579"/>
    </source>
</evidence>
<accession>A0AAN9B7Y3</accession>
<evidence type="ECO:0000313" key="2">
    <source>
        <dbReference type="EMBL" id="KAK7100408.1"/>
    </source>
</evidence>
<feature type="compositionally biased region" description="Low complexity" evidence="1">
    <location>
        <begin position="132"/>
        <end position="144"/>
    </location>
</feature>
<name>A0AAN9B7Y3_9CAEN</name>
<protein>
    <submittedName>
        <fullName evidence="2">Uncharacterized protein</fullName>
    </submittedName>
</protein>
<feature type="region of interest" description="Disordered" evidence="1">
    <location>
        <begin position="398"/>
        <end position="647"/>
    </location>
</feature>
<feature type="compositionally biased region" description="Polar residues" evidence="1">
    <location>
        <begin position="485"/>
        <end position="500"/>
    </location>
</feature>
<dbReference type="EMBL" id="JBAMIC010000011">
    <property type="protein sequence ID" value="KAK7100408.1"/>
    <property type="molecule type" value="Genomic_DNA"/>
</dbReference>
<sequence>MATRFLTALEYSDLHTNNILRKHAKKRPLGELETRYNYTPPQPVLSCRTVDIDVSGTRTYRPRSTTDILVEQQKLIHRLFKDGRAVTSAPPRRTPRKGLGQVNDNDTHTRAKIHVQGRPYTSMSQSPEPSRQKSASSTSSQRPKTTGRLKNIKPATDSFMEPAVNEDMLETRRSHNELTNQIHAHWRPESSNLNQGHFMRGQKRPDDIPPSLDAWLTFGGVPGEETGGVVDAFANFQSAEDYYNIEGSVGSRVAQQLQKGDKIRIGVNGEVLSHDLKVKKWVKGEQTPAESEQSEEGEEREETQGRPQGSAKEKPSPALENGEDMFGDILFETFDNALEGTAAEEEVKKTKTPVDFPLSWDDQVSRPQVRVIKARVTPRDNNSENLCETHPVLFNTITRTPNPRPKLASYNHGKNDGYRIKQRPLGTSTPAVPHNRLDNTGGKVKAISFDHNSPEDEQRLNNMSVDDVIQTRLDRSDVTPIPGMPSSSRAKQRTTGSKNRNGNAAEGTEEGDEDTTNTTDSKNSRDNNHFYSTSRHKENSNTQQRSVSASWTSSARSRGDSHVTGDRVGSGKASRPLPVPRPSSSMPRIGARDLHLSSVTPMSASRIQPGRGQGSGKGRRSPLGFSKPLPLHRQHLGGGISSINAGPIPGETEFIQISQPIRNPKVSPASSVSGRGNGGEGVNGGGGPYLVNSTSSTPIPPRSPPRSNTPQDGMDFSADSTRAATPIIQVNLPSTQDPQEASAAGAPDQDLSVITNDSGGEAGNGRNMLTSASDGSASQAQSAAGFRAISIPTGGHHLEEEEEEELTVAQRRERTLRDQQIDQITTLLGGAILNGDKK</sequence>
<feature type="compositionally biased region" description="Acidic residues" evidence="1">
    <location>
        <begin position="292"/>
        <end position="301"/>
    </location>
</feature>
<feature type="compositionally biased region" description="Polar residues" evidence="1">
    <location>
        <begin position="119"/>
        <end position="128"/>
    </location>
</feature>
<keyword evidence="3" id="KW-1185">Reference proteome</keyword>
<feature type="compositionally biased region" description="Low complexity" evidence="1">
    <location>
        <begin position="545"/>
        <end position="556"/>
    </location>
</feature>
<dbReference type="Proteomes" id="UP001374579">
    <property type="component" value="Unassembled WGS sequence"/>
</dbReference>
<proteinExistence type="predicted"/>
<evidence type="ECO:0000256" key="1">
    <source>
        <dbReference type="SAM" id="MobiDB-lite"/>
    </source>
</evidence>